<dbReference type="SUPFAM" id="SSF57184">
    <property type="entry name" value="Growth factor receptor domain"/>
    <property type="match status" value="1"/>
</dbReference>
<dbReference type="STRING" id="1169540.A0A0G4FXX5"/>
<dbReference type="SMART" id="SM00369">
    <property type="entry name" value="LRR_TYP"/>
    <property type="match status" value="5"/>
</dbReference>
<feature type="transmembrane region" description="Helical" evidence="8">
    <location>
        <begin position="1592"/>
        <end position="1609"/>
    </location>
</feature>
<organism evidence="10 11">
    <name type="scientific">Vitrella brassicaformis (strain CCMP3155)</name>
    <dbReference type="NCBI Taxonomy" id="1169540"/>
    <lineage>
        <taxon>Eukaryota</taxon>
        <taxon>Sar</taxon>
        <taxon>Alveolata</taxon>
        <taxon>Colpodellida</taxon>
        <taxon>Vitrellaceae</taxon>
        <taxon>Vitrella</taxon>
    </lineage>
</organism>
<name>A0A0G4FXX5_VITBC</name>
<dbReference type="PANTHER" id="PTHR45974">
    <property type="entry name" value="RECEPTOR-LIKE PROTEIN 55"/>
    <property type="match status" value="1"/>
</dbReference>
<dbReference type="FunFam" id="3.80.10.10:FF:000383">
    <property type="entry name" value="Leucine-rich repeat receptor protein kinase EMS1"/>
    <property type="match status" value="2"/>
</dbReference>
<keyword evidence="4" id="KW-0677">Repeat</keyword>
<evidence type="ECO:0000256" key="5">
    <source>
        <dbReference type="ARBA" id="ARBA00023136"/>
    </source>
</evidence>
<feature type="transmembrane region" description="Helical" evidence="8">
    <location>
        <begin position="1096"/>
        <end position="1114"/>
    </location>
</feature>
<feature type="transmembrane region" description="Helical" evidence="8">
    <location>
        <begin position="1271"/>
        <end position="1292"/>
    </location>
</feature>
<feature type="signal peptide" evidence="9">
    <location>
        <begin position="1"/>
        <end position="21"/>
    </location>
</feature>
<dbReference type="OrthoDB" id="449430at2759"/>
<feature type="region of interest" description="Disordered" evidence="7">
    <location>
        <begin position="559"/>
        <end position="581"/>
    </location>
</feature>
<feature type="compositionally biased region" description="Acidic residues" evidence="7">
    <location>
        <begin position="1736"/>
        <end position="1762"/>
    </location>
</feature>
<keyword evidence="2" id="KW-0433">Leucine-rich repeat</keyword>
<dbReference type="Proteomes" id="UP000041254">
    <property type="component" value="Unassembled WGS sequence"/>
</dbReference>
<feature type="transmembrane region" description="Helical" evidence="8">
    <location>
        <begin position="1166"/>
        <end position="1193"/>
    </location>
</feature>
<dbReference type="InParanoid" id="A0A0G4FXX5"/>
<feature type="transmembrane region" description="Helical" evidence="8">
    <location>
        <begin position="1213"/>
        <end position="1239"/>
    </location>
</feature>
<feature type="compositionally biased region" description="Low complexity" evidence="7">
    <location>
        <begin position="1901"/>
        <end position="1919"/>
    </location>
</feature>
<evidence type="ECO:0000256" key="9">
    <source>
        <dbReference type="SAM" id="SignalP"/>
    </source>
</evidence>
<proteinExistence type="predicted"/>
<evidence type="ECO:0000313" key="10">
    <source>
        <dbReference type="EMBL" id="CEM19769.1"/>
    </source>
</evidence>
<dbReference type="PhylomeDB" id="A0A0G4FXX5"/>
<evidence type="ECO:0000256" key="8">
    <source>
        <dbReference type="SAM" id="Phobius"/>
    </source>
</evidence>
<dbReference type="InterPro" id="IPR009030">
    <property type="entry name" value="Growth_fac_rcpt_cys_sf"/>
</dbReference>
<dbReference type="SMART" id="SM01411">
    <property type="entry name" value="Ephrin_rec_like"/>
    <property type="match status" value="2"/>
</dbReference>
<dbReference type="Pfam" id="PF00560">
    <property type="entry name" value="LRR_1"/>
    <property type="match status" value="3"/>
</dbReference>
<feature type="transmembrane region" description="Helical" evidence="8">
    <location>
        <begin position="1615"/>
        <end position="1632"/>
    </location>
</feature>
<feature type="compositionally biased region" description="Basic residues" evidence="7">
    <location>
        <begin position="30"/>
        <end position="39"/>
    </location>
</feature>
<evidence type="ECO:0000256" key="2">
    <source>
        <dbReference type="ARBA" id="ARBA00022614"/>
    </source>
</evidence>
<dbReference type="VEuPathDB" id="CryptoDB:Vbra_5994"/>
<keyword evidence="5 8" id="KW-0472">Membrane</keyword>
<evidence type="ECO:0000256" key="7">
    <source>
        <dbReference type="SAM" id="MobiDB-lite"/>
    </source>
</evidence>
<feature type="compositionally biased region" description="Low complexity" evidence="7">
    <location>
        <begin position="1926"/>
        <end position="1936"/>
    </location>
</feature>
<sequence length="1948" mass="216585">MRLGSIFILVVFACHLAVCLSRRHRHRTHRRRAAGRSRRLRQDDADDEVPEASSPEEARLNIVRTHWLLDNYLPWDYAVSGDNWTVLFECKACEEDRPVLLSLISTLHPDDQPLVERIASDNLSVCKLPYVACFNASQADFPTSPYLSNSTASHTEGYALVWTDQYEDVKVLEDPVPFPHEKISQLRHMRVLFTVDWHFSGTLAPLFGQECAAAERPDGEVGEPGNVGMIIVDVRAMKTPPDVEVGDCVLRYRSLTVLAIRFENLPASAKGRIPEHIDDLKQLRVLDIRGANITGEMPPRLGNLRELRKLDLRGNRVGGQIPPSLGNLSVLNELMLDGNRLEGSIPMTLREVPMKVLWVYSNQLSGDFPDIITNTTLGDNLVRLDITGNRHITGTLPDSIWRLTRMWDIAVGNNQMTGRLPEDIPVLPEFDYLDLSNNKFYGPLPESIGNLPILLDLLIDGNNFSSQLPASIANLTDLIQLDLRNNNFEGAIPDEWEALPNLEQLYLSDNKITQLPKSPPCCVLRVADFSGNKLTGGIPAGWWNSSSLRELYLSNNQLTEWQPPEDRKAPAPDNDTDGALEERDDYAMGTPTLDVLLRQEESFSVLIEWPEMAELDVSNNPINCDVTKLLTPLNSLDFLQVVRASSCGLHGSITEAALTFSNTPTDGYSDFERRQDAETLAESAVSFGFRSLQRLDLSFNAITSVRLDPLVLAEAAELPNFIGWNLRGNNLSELVPATYWLHRPGFDLSDNPSLRGPVHRMIASDDDEEGRLLSCRSVSEKRESSGPEGAESVVFANPDGFTPVSPDATYECTTLCDKVTSDPSLNETALCRCKPGYFGTGTECQPCGDNTYSSLDTDHPYATEVCRPCPEHTVTLKSERIHRSVESCRCEKGLYEVLPGMCELCPLNTYNPTIASRTSTVSQCASCPPRRVTLQTGAISKCQCLCENGFFDPVPLEDQRCRTMQDSDDGDGSSGSSLEDCQECQEGMDCDGVALDISTVGLKPGYWRLTPKSNSLRLCPLLSSCSGAPPTRVNKTLTHNIMGESTRALQQLEEWSDVYCAEGYEGRLCAVCKKGYAKLTRMCVRCDEGRTTLDQIMMAVAVGLLLLLASRLLIQTIDRPRAREAVEGGRVTVSPQGARDALAADGGTQGNMWAYFIRYMRPKTQILIIFLQLAVECASALPVAEAAASLAIFNIDWERVFRLSCGLAGFNYISRMLFITLTPLAIILLFVIMATVRVVSIAWERRSGRMGEVTTGLGHVWLEEISKVTPITVTVFNFAYFAVAVSLLRFFWCDGDFEDGASYLFADYSLSCQSQEYFYLWGYAVAMMLIYVIGVPVYFSSLLWSHRTLLAPFSVRQKGKPELVVSNISGAQQQHGKTVGNPLIEVPVNRRDRLHTIQLVEEWAISAAVAAELESRRMTFSVNLAESHPHLEQHQQQLGGSNSLTPTMSEAHNRRQTFLELASPPPKEKPRLNRTLSKQMLTTSTPCMLGVLRGLQVVEDRAEQLWRWIKNCLAAVIDRLRSCYTGAAGDNPGLAFRKGRTASFGWPAGGPGDEDELEGVVHVAVRKWLQGAINYNDLAEVLARRPATKTPMLSRISPLYANLAAVVITPAPWQLLVACAVTCLYLACLLSYRPYFVSSNNEYAILCAACLLVLYLWTAFSQLHTEGLFDEYRTWTGAIFILLLIAPLLAFIVYAVIATRPDASGERFRHHLFQEPWNFDELRRRVSNVDPVVAEDAMDEEESPTQSQADEDDLSLASDDSDDPYKGMPMEPEPELPQRMMVRDPEHPLEDRRFAGDGQFTPTLAMSEASPSYLYHLQRSSTVSLQQRLSVPSRTPVPRRSQSVGALRRGISYMANLGEDIDTDDEGGSVAQRPSLRKLRTRLRMRYTQILGTRRLRRSRTGGTTPTTVTPPLTPTLKGIAERRSSVATSTTTGTSEARRSEGYQEGP</sequence>
<evidence type="ECO:0000313" key="11">
    <source>
        <dbReference type="Proteomes" id="UP000041254"/>
    </source>
</evidence>
<dbReference type="Gene3D" id="3.80.10.10">
    <property type="entry name" value="Ribonuclease Inhibitor"/>
    <property type="match status" value="3"/>
</dbReference>
<feature type="transmembrane region" description="Helical" evidence="8">
    <location>
        <begin position="1644"/>
        <end position="1663"/>
    </location>
</feature>
<dbReference type="InterPro" id="IPR003591">
    <property type="entry name" value="Leu-rich_rpt_typical-subtyp"/>
</dbReference>
<feature type="chain" id="PRO_5005189235" description="EGF-like domain-containing protein" evidence="9">
    <location>
        <begin position="22"/>
        <end position="1948"/>
    </location>
</feature>
<evidence type="ECO:0000256" key="6">
    <source>
        <dbReference type="ARBA" id="ARBA00023180"/>
    </source>
</evidence>
<comment type="subcellular location">
    <subcellularLocation>
        <location evidence="1">Membrane</location>
    </subcellularLocation>
</comment>
<feature type="compositionally biased region" description="Basic and acidic residues" evidence="7">
    <location>
        <begin position="1937"/>
        <end position="1948"/>
    </location>
</feature>
<evidence type="ECO:0008006" key="12">
    <source>
        <dbReference type="Google" id="ProtNLM"/>
    </source>
</evidence>
<keyword evidence="8" id="KW-1133">Transmembrane helix</keyword>
<evidence type="ECO:0000256" key="3">
    <source>
        <dbReference type="ARBA" id="ARBA00022729"/>
    </source>
</evidence>
<keyword evidence="6" id="KW-0325">Glycoprotein</keyword>
<dbReference type="GO" id="GO:0016020">
    <property type="term" value="C:membrane"/>
    <property type="evidence" value="ECO:0007669"/>
    <property type="project" value="UniProtKB-SubCell"/>
</dbReference>
<dbReference type="InterPro" id="IPR001611">
    <property type="entry name" value="Leu-rich_rpt"/>
</dbReference>
<feature type="transmembrane region" description="Helical" evidence="8">
    <location>
        <begin position="1318"/>
        <end position="1339"/>
    </location>
</feature>
<gene>
    <name evidence="10" type="ORF">Vbra_5994</name>
</gene>
<accession>A0A0G4FXX5</accession>
<dbReference type="InterPro" id="IPR032675">
    <property type="entry name" value="LRR_dom_sf"/>
</dbReference>
<dbReference type="Pfam" id="PF13855">
    <property type="entry name" value="LRR_8"/>
    <property type="match status" value="1"/>
</dbReference>
<feature type="region of interest" description="Disordered" evidence="7">
    <location>
        <begin position="30"/>
        <end position="55"/>
    </location>
</feature>
<dbReference type="SUPFAM" id="SSF52058">
    <property type="entry name" value="L domain-like"/>
    <property type="match status" value="2"/>
</dbReference>
<dbReference type="EMBL" id="CDMY01000520">
    <property type="protein sequence ID" value="CEM19769.1"/>
    <property type="molecule type" value="Genomic_DNA"/>
</dbReference>
<dbReference type="PROSITE" id="PS51450">
    <property type="entry name" value="LRR"/>
    <property type="match status" value="3"/>
</dbReference>
<keyword evidence="11" id="KW-1185">Reference proteome</keyword>
<protein>
    <recommendedName>
        <fullName evidence="12">EGF-like domain-containing protein</fullName>
    </recommendedName>
</protein>
<evidence type="ECO:0000256" key="4">
    <source>
        <dbReference type="ARBA" id="ARBA00022737"/>
    </source>
</evidence>
<keyword evidence="8" id="KW-0812">Transmembrane</keyword>
<feature type="region of interest" description="Disordered" evidence="7">
    <location>
        <begin position="1736"/>
        <end position="1779"/>
    </location>
</feature>
<keyword evidence="3 9" id="KW-0732">Signal</keyword>
<evidence type="ECO:0000256" key="1">
    <source>
        <dbReference type="ARBA" id="ARBA00004370"/>
    </source>
</evidence>
<reference evidence="10 11" key="1">
    <citation type="submission" date="2014-11" db="EMBL/GenBank/DDBJ databases">
        <authorList>
            <person name="Zhu J."/>
            <person name="Qi W."/>
            <person name="Song R."/>
        </authorList>
    </citation>
    <scope>NUCLEOTIDE SEQUENCE [LARGE SCALE GENOMIC DNA]</scope>
</reference>
<dbReference type="Gene3D" id="2.10.50.10">
    <property type="entry name" value="Tumor Necrosis Factor Receptor, subunit A, domain 2"/>
    <property type="match status" value="2"/>
</dbReference>
<feature type="transmembrane region" description="Helical" evidence="8">
    <location>
        <begin position="1675"/>
        <end position="1697"/>
    </location>
</feature>
<feature type="region of interest" description="Disordered" evidence="7">
    <location>
        <begin position="1894"/>
        <end position="1948"/>
    </location>
</feature>
<dbReference type="CDD" id="cd00185">
    <property type="entry name" value="TNFRSF"/>
    <property type="match status" value="1"/>
</dbReference>